<keyword evidence="9" id="KW-0406">Ion transport</keyword>
<feature type="signal peptide" evidence="16">
    <location>
        <begin position="1"/>
        <end position="46"/>
    </location>
</feature>
<dbReference type="GO" id="GO:0009279">
    <property type="term" value="C:cell outer membrane"/>
    <property type="evidence" value="ECO:0007669"/>
    <property type="project" value="UniProtKB-SubCell"/>
</dbReference>
<dbReference type="InterPro" id="IPR012910">
    <property type="entry name" value="Plug_dom"/>
</dbReference>
<protein>
    <submittedName>
        <fullName evidence="18">TonB-dependent siderophore receptor</fullName>
    </submittedName>
</protein>
<dbReference type="CDD" id="cd01347">
    <property type="entry name" value="ligand_gated_channel"/>
    <property type="match status" value="1"/>
</dbReference>
<dbReference type="GO" id="GO:0015891">
    <property type="term" value="P:siderophore transport"/>
    <property type="evidence" value="ECO:0007669"/>
    <property type="project" value="InterPro"/>
</dbReference>
<evidence type="ECO:0000313" key="19">
    <source>
        <dbReference type="Proteomes" id="UP000028878"/>
    </source>
</evidence>
<keyword evidence="6 14" id="KW-0812">Transmembrane</keyword>
<dbReference type="NCBIfam" id="TIGR01783">
    <property type="entry name" value="TonB-siderophor"/>
    <property type="match status" value="1"/>
</dbReference>
<keyword evidence="10 15" id="KW-0798">TonB box</keyword>
<comment type="similarity">
    <text evidence="2 14 15">Belongs to the TonB-dependent receptor family.</text>
</comment>
<evidence type="ECO:0000256" key="4">
    <source>
        <dbReference type="ARBA" id="ARBA00022452"/>
    </source>
</evidence>
<evidence type="ECO:0000256" key="6">
    <source>
        <dbReference type="ARBA" id="ARBA00022692"/>
    </source>
</evidence>
<keyword evidence="3 14" id="KW-0813">Transport</keyword>
<dbReference type="EMBL" id="CCAE010000074">
    <property type="protein sequence ID" value="CDN90284.1"/>
    <property type="molecule type" value="Genomic_DNA"/>
</dbReference>
<dbReference type="Gene3D" id="3.55.50.30">
    <property type="match status" value="1"/>
</dbReference>
<feature type="domain" description="Secretin/TonB short N-terminal" evidence="17">
    <location>
        <begin position="77"/>
        <end position="127"/>
    </location>
</feature>
<dbReference type="InterPro" id="IPR036942">
    <property type="entry name" value="Beta-barrel_TonB_sf"/>
</dbReference>
<feature type="chain" id="PRO_5009681595" evidence="16">
    <location>
        <begin position="47"/>
        <end position="825"/>
    </location>
</feature>
<keyword evidence="7 16" id="KW-0732">Signal</keyword>
<evidence type="ECO:0000256" key="3">
    <source>
        <dbReference type="ARBA" id="ARBA00022448"/>
    </source>
</evidence>
<sequence length="825" mass="88772" precursor="true">MQDPQTPRQLRRPRAFSALQPARPLALAVHLACAAMLAANGFAAQAQTAPSAATVRADVPAGPLGEALNRFALQAGAALVVDAAQVRGKTSPGLQGTVTVEEGFQRLLQGSGLQLGRTAAGYVLVAQAPAAPAQAPRPATTGQATLPTVTVTGAAFSEQAKGPVAGYVARRSATATKTDTPLIETPQSVSVITAEEIGDRKATTLDETLRYTAGVTSNAKPWASDQMSLVRGFALESASVFLDGLQNPSTAAMGSIEPYGMERIEVLRGPASVLYGQVAPGGVINAVSKRPTTEPVREIGVEYGTYDRKTLKADIGGAIGESGTLSYRLVGLVRRADTRLDEDHDDRVYLAPSLTWQPSAATRFTLLASYQEDDQSYAWGNQLRNPGALGQPDPSVNIGGLDNRWKRTNTTVGYELEHRLSDTWQLRQNLRYGDLDREGTDVFNLGLRADGRHIGRAVSPRVAEWRGITLDTHAQANFSTGAVAHTALLGVDYSRSKLSFTRRNANAVMPDLDLFNPVYAPQPLAPHAAPFEDESPSKQLGFYLQDQLKWNRWVLTAGVRHDKADQSSRRINLLNGVVTPTADLSTSDTTGRVGVVHLFDNGWAPYVSYATSFAPETGLDVAGRSLEPSRGKQLEAGVRYQPAGEAFSFIASVFDLTRENVKTSVPGMAGVFQQTGEVEARGLELELRARVAKGLSVIGQYTNLESRITRSNNGDQGLTPMAVPRHNASVWGKYEFTAFGDQPAFAALGVRYVGKARSGQDFGNANLRNPSLTLVDAALGLDVGAWRYSFNVDNLFDTQKLVDCDTTFCYRSPERTLRLGASYRF</sequence>
<gene>
    <name evidence="18" type="ORF">BN948_04726</name>
</gene>
<evidence type="ECO:0000256" key="5">
    <source>
        <dbReference type="ARBA" id="ARBA00022496"/>
    </source>
</evidence>
<evidence type="ECO:0000256" key="11">
    <source>
        <dbReference type="ARBA" id="ARBA00023136"/>
    </source>
</evidence>
<dbReference type="PROSITE" id="PS52016">
    <property type="entry name" value="TONB_DEPENDENT_REC_3"/>
    <property type="match status" value="1"/>
</dbReference>
<organism evidence="18 19">
    <name type="scientific">Hydrogenophaga intermedia</name>
    <dbReference type="NCBI Taxonomy" id="65786"/>
    <lineage>
        <taxon>Bacteria</taxon>
        <taxon>Pseudomonadati</taxon>
        <taxon>Pseudomonadota</taxon>
        <taxon>Betaproteobacteria</taxon>
        <taxon>Burkholderiales</taxon>
        <taxon>Comamonadaceae</taxon>
        <taxon>Hydrogenophaga</taxon>
    </lineage>
</organism>
<keyword evidence="8" id="KW-0408">Iron</keyword>
<evidence type="ECO:0000256" key="15">
    <source>
        <dbReference type="RuleBase" id="RU003357"/>
    </source>
</evidence>
<dbReference type="Proteomes" id="UP000028878">
    <property type="component" value="Unassembled WGS sequence"/>
</dbReference>
<dbReference type="FunFam" id="2.170.130.10:FF:000001">
    <property type="entry name" value="Catecholate siderophore TonB-dependent receptor"/>
    <property type="match status" value="1"/>
</dbReference>
<keyword evidence="19" id="KW-1185">Reference proteome</keyword>
<evidence type="ECO:0000256" key="9">
    <source>
        <dbReference type="ARBA" id="ARBA00023065"/>
    </source>
</evidence>
<dbReference type="Pfam" id="PF07715">
    <property type="entry name" value="Plug"/>
    <property type="match status" value="1"/>
</dbReference>
<evidence type="ECO:0000256" key="8">
    <source>
        <dbReference type="ARBA" id="ARBA00023004"/>
    </source>
</evidence>
<name>A0A1L1PNA1_HYDIT</name>
<dbReference type="GO" id="GO:0038023">
    <property type="term" value="F:signaling receptor activity"/>
    <property type="evidence" value="ECO:0007669"/>
    <property type="project" value="InterPro"/>
</dbReference>
<evidence type="ECO:0000256" key="2">
    <source>
        <dbReference type="ARBA" id="ARBA00009810"/>
    </source>
</evidence>
<evidence type="ECO:0000256" key="13">
    <source>
        <dbReference type="ARBA" id="ARBA00023237"/>
    </source>
</evidence>
<keyword evidence="5" id="KW-0410">Iron transport</keyword>
<keyword evidence="4 14" id="KW-1134">Transmembrane beta strand</keyword>
<evidence type="ECO:0000259" key="17">
    <source>
        <dbReference type="SMART" id="SM00965"/>
    </source>
</evidence>
<reference evidence="19" key="1">
    <citation type="submission" date="2014-02" db="EMBL/GenBank/DDBJ databases">
        <authorList>
            <person name="Gan H."/>
        </authorList>
    </citation>
    <scope>NUCLEOTIDE SEQUENCE [LARGE SCALE GENOMIC DNA]</scope>
    <source>
        <strain evidence="19">S1</strain>
    </source>
</reference>
<evidence type="ECO:0000256" key="10">
    <source>
        <dbReference type="ARBA" id="ARBA00023077"/>
    </source>
</evidence>
<dbReference type="InterPro" id="IPR039426">
    <property type="entry name" value="TonB-dep_rcpt-like"/>
</dbReference>
<keyword evidence="12 18" id="KW-0675">Receptor</keyword>
<evidence type="ECO:0000256" key="14">
    <source>
        <dbReference type="PROSITE-ProRule" id="PRU01360"/>
    </source>
</evidence>
<dbReference type="InterPro" id="IPR011662">
    <property type="entry name" value="Secretin/TonB_short_N"/>
</dbReference>
<dbReference type="Pfam" id="PF00593">
    <property type="entry name" value="TonB_dep_Rec_b-barrel"/>
    <property type="match status" value="1"/>
</dbReference>
<keyword evidence="13 14" id="KW-0998">Cell outer membrane</keyword>
<dbReference type="PANTHER" id="PTHR32552:SF68">
    <property type="entry name" value="FERRICHROME OUTER MEMBRANE TRANSPORTER_PHAGE RECEPTOR"/>
    <property type="match status" value="1"/>
</dbReference>
<dbReference type="GO" id="GO:0015344">
    <property type="term" value="F:siderophore uptake transmembrane transporter activity"/>
    <property type="evidence" value="ECO:0007669"/>
    <property type="project" value="TreeGrafter"/>
</dbReference>
<dbReference type="SMART" id="SM00965">
    <property type="entry name" value="STN"/>
    <property type="match status" value="1"/>
</dbReference>
<dbReference type="InterPro" id="IPR010105">
    <property type="entry name" value="TonB_sidphr_rcpt"/>
</dbReference>
<keyword evidence="11 14" id="KW-0472">Membrane</keyword>
<evidence type="ECO:0000313" key="18">
    <source>
        <dbReference type="EMBL" id="CDN90284.1"/>
    </source>
</evidence>
<evidence type="ECO:0000256" key="7">
    <source>
        <dbReference type="ARBA" id="ARBA00022729"/>
    </source>
</evidence>
<proteinExistence type="inferred from homology"/>
<dbReference type="AlphaFoldDB" id="A0A1L1PNA1"/>
<evidence type="ECO:0000256" key="16">
    <source>
        <dbReference type="SAM" id="SignalP"/>
    </source>
</evidence>
<evidence type="ECO:0000256" key="1">
    <source>
        <dbReference type="ARBA" id="ARBA00004571"/>
    </source>
</evidence>
<comment type="subcellular location">
    <subcellularLocation>
        <location evidence="1 14">Cell outer membrane</location>
        <topology evidence="1 14">Multi-pass membrane protein</topology>
    </subcellularLocation>
</comment>
<evidence type="ECO:0000256" key="12">
    <source>
        <dbReference type="ARBA" id="ARBA00023170"/>
    </source>
</evidence>
<dbReference type="Pfam" id="PF07660">
    <property type="entry name" value="STN"/>
    <property type="match status" value="1"/>
</dbReference>
<reference evidence="19" key="2">
    <citation type="submission" date="2014-11" db="EMBL/GenBank/DDBJ databases">
        <title>Draft genome sequence of Hydrogenophaga intermedia S1.</title>
        <authorList>
            <person name="Gan H.M."/>
            <person name="Chew T.H."/>
            <person name="Stolz A."/>
        </authorList>
    </citation>
    <scope>NUCLEOTIDE SEQUENCE [LARGE SCALE GENOMIC DNA]</scope>
    <source>
        <strain evidence="19">S1</strain>
    </source>
</reference>
<dbReference type="RefSeq" id="WP_009515646.1">
    <property type="nucleotide sequence ID" value="NZ_CCAE010000074.1"/>
</dbReference>
<dbReference type="PANTHER" id="PTHR32552">
    <property type="entry name" value="FERRICHROME IRON RECEPTOR-RELATED"/>
    <property type="match status" value="1"/>
</dbReference>
<dbReference type="InterPro" id="IPR000531">
    <property type="entry name" value="Beta-barrel_TonB"/>
</dbReference>
<dbReference type="Gene3D" id="2.170.130.10">
    <property type="entry name" value="TonB-dependent receptor, plug domain"/>
    <property type="match status" value="1"/>
</dbReference>
<dbReference type="Gene3D" id="2.40.170.20">
    <property type="entry name" value="TonB-dependent receptor, beta-barrel domain"/>
    <property type="match status" value="1"/>
</dbReference>
<accession>A0A1L1PNA1</accession>
<dbReference type="SUPFAM" id="SSF56935">
    <property type="entry name" value="Porins"/>
    <property type="match status" value="1"/>
</dbReference>
<dbReference type="InterPro" id="IPR037066">
    <property type="entry name" value="Plug_dom_sf"/>
</dbReference>